<gene>
    <name evidence="1" type="ORF">MENTE1834_LOCUS24432</name>
</gene>
<proteinExistence type="predicted"/>
<reference evidence="1" key="1">
    <citation type="submission" date="2023-11" db="EMBL/GenBank/DDBJ databases">
        <authorList>
            <person name="Poullet M."/>
        </authorList>
    </citation>
    <scope>NUCLEOTIDE SEQUENCE</scope>
    <source>
        <strain evidence="1">E1834</strain>
    </source>
</reference>
<protein>
    <submittedName>
        <fullName evidence="1">Uncharacterized protein</fullName>
    </submittedName>
</protein>
<dbReference type="Proteomes" id="UP001497535">
    <property type="component" value="Unassembled WGS sequence"/>
</dbReference>
<dbReference type="EMBL" id="CAVMJV010000032">
    <property type="protein sequence ID" value="CAK5077507.1"/>
    <property type="molecule type" value="Genomic_DNA"/>
</dbReference>
<keyword evidence="2" id="KW-1185">Reference proteome</keyword>
<comment type="caution">
    <text evidence="1">The sequence shown here is derived from an EMBL/GenBank/DDBJ whole genome shotgun (WGS) entry which is preliminary data.</text>
</comment>
<name>A0ACB0ZEN6_MELEN</name>
<evidence type="ECO:0000313" key="2">
    <source>
        <dbReference type="Proteomes" id="UP001497535"/>
    </source>
</evidence>
<evidence type="ECO:0000313" key="1">
    <source>
        <dbReference type="EMBL" id="CAK5077507.1"/>
    </source>
</evidence>
<sequence>MQFMQNVAYLYLIKKYNEKTFLEILANKKVKNMEQDQIFNEKEKKGDLKDKEESLNEEKAGEDDENKYNPRKNLKFY</sequence>
<organism evidence="1 2">
    <name type="scientific">Meloidogyne enterolobii</name>
    <name type="common">Root-knot nematode worm</name>
    <name type="synonym">Meloidogyne mayaguensis</name>
    <dbReference type="NCBI Taxonomy" id="390850"/>
    <lineage>
        <taxon>Eukaryota</taxon>
        <taxon>Metazoa</taxon>
        <taxon>Ecdysozoa</taxon>
        <taxon>Nematoda</taxon>
        <taxon>Chromadorea</taxon>
        <taxon>Rhabditida</taxon>
        <taxon>Tylenchina</taxon>
        <taxon>Tylenchomorpha</taxon>
        <taxon>Tylenchoidea</taxon>
        <taxon>Meloidogynidae</taxon>
        <taxon>Meloidogyninae</taxon>
        <taxon>Meloidogyne</taxon>
    </lineage>
</organism>
<accession>A0ACB0ZEN6</accession>